<sequence>MAFIFFEKKVKLKVKGCEAVMIIEETDEVKLLEENGRVFIEIRNNSFDLKKFDKMARKYGRLRISNFMALKKAVDKKSLERIEIGSWIDSIELEISPDKMQALVTIYESQSYIQEHTQEIYTTIRNLLADHQIIYGQVPIDLQKVNTGKPYIVASGLPPQKGADAQITYLQQAEKKPEINEDGQADYFDMNFLVEIKEGSWLGEKIPPREGTNGINILGQVIPASRGEDIPLKYDMQTAYEVGEAGKTVLRSKINGVIGEVNGALTVQKHLVIDGDVGLETGNLKFDGSIQVKGTVMPGYSIVASGDISIEAKDGVNAAELIKSTEGDVFIKGGIFGKDVTKVEAFRNIFIKHANECTLEAKETVHIGFYSLGSTVFGNEIILDERKGKIIGGKAIAINSITSAYSGNNLERKTELIVQGINRKILTENAKIKAEELMKLQNESTKLNAQISQLNMFKDTMSKEQIVVYEQTKQKYNVMQTNIKELDIEIQRILKMLRQTTDYFINITKEASPGTIIQINNRSSLLTNPTKGKFKLENGELNV</sequence>
<name>A0ABU8F8N6_9BACI</name>
<gene>
    <name evidence="3" type="ORF">WAX74_17260</name>
</gene>
<evidence type="ECO:0000313" key="4">
    <source>
        <dbReference type="Proteomes" id="UP001364890"/>
    </source>
</evidence>
<dbReference type="Pfam" id="PF20250">
    <property type="entry name" value="FapA_N"/>
    <property type="match status" value="1"/>
</dbReference>
<keyword evidence="1" id="KW-0175">Coiled coil</keyword>
<evidence type="ECO:0000256" key="1">
    <source>
        <dbReference type="SAM" id="Coils"/>
    </source>
</evidence>
<dbReference type="InterPro" id="IPR005646">
    <property type="entry name" value="FapA"/>
</dbReference>
<keyword evidence="4" id="KW-1185">Reference proteome</keyword>
<accession>A0ABU8F8N6</accession>
<evidence type="ECO:0000259" key="2">
    <source>
        <dbReference type="Pfam" id="PF20250"/>
    </source>
</evidence>
<dbReference type="RefSeq" id="WP_336498929.1">
    <property type="nucleotide sequence ID" value="NZ_JBAWSY010000019.1"/>
</dbReference>
<dbReference type="PANTHER" id="PTHR38032">
    <property type="entry name" value="POLYMERASE-RELATED"/>
    <property type="match status" value="1"/>
</dbReference>
<dbReference type="InterPro" id="IPR046865">
    <property type="entry name" value="FapA_b_solenoid"/>
</dbReference>
<feature type="coiled-coil region" evidence="1">
    <location>
        <begin position="423"/>
        <end position="489"/>
    </location>
</feature>
<dbReference type="EMBL" id="JBAWSY010000019">
    <property type="protein sequence ID" value="MEI4771377.1"/>
    <property type="molecule type" value="Genomic_DNA"/>
</dbReference>
<dbReference type="InterPro" id="IPR046866">
    <property type="entry name" value="FapA_N"/>
</dbReference>
<dbReference type="PANTHER" id="PTHR38032:SF1">
    <property type="entry name" value="RNA-BINDING PROTEIN KHPB N-TERMINAL DOMAIN-CONTAINING PROTEIN"/>
    <property type="match status" value="1"/>
</dbReference>
<dbReference type="Pfam" id="PF03961">
    <property type="entry name" value="FapA"/>
    <property type="match status" value="1"/>
</dbReference>
<evidence type="ECO:0000313" key="3">
    <source>
        <dbReference type="EMBL" id="MEI4771377.1"/>
    </source>
</evidence>
<feature type="domain" description="Flagellar Assembly Protein A N-terminal region" evidence="2">
    <location>
        <begin position="91"/>
        <end position="259"/>
    </location>
</feature>
<reference evidence="3 4" key="1">
    <citation type="submission" date="2024-01" db="EMBL/GenBank/DDBJ databases">
        <title>Seven novel Bacillus-like species.</title>
        <authorList>
            <person name="Liu G."/>
        </authorList>
    </citation>
    <scope>NUCLEOTIDE SEQUENCE [LARGE SCALE GENOMIC DNA]</scope>
    <source>
        <strain evidence="3 4">FJAT-51614</strain>
    </source>
</reference>
<proteinExistence type="predicted"/>
<organism evidence="3 4">
    <name type="scientific">Psychrobacillus mangrovi</name>
    <dbReference type="NCBI Taxonomy" id="3117745"/>
    <lineage>
        <taxon>Bacteria</taxon>
        <taxon>Bacillati</taxon>
        <taxon>Bacillota</taxon>
        <taxon>Bacilli</taxon>
        <taxon>Bacillales</taxon>
        <taxon>Bacillaceae</taxon>
        <taxon>Psychrobacillus</taxon>
    </lineage>
</organism>
<protein>
    <submittedName>
        <fullName evidence="3">FapA family protein</fullName>
    </submittedName>
</protein>
<comment type="caution">
    <text evidence="3">The sequence shown here is derived from an EMBL/GenBank/DDBJ whole genome shotgun (WGS) entry which is preliminary data.</text>
</comment>
<dbReference type="Proteomes" id="UP001364890">
    <property type="component" value="Unassembled WGS sequence"/>
</dbReference>